<dbReference type="PANTHER" id="PTHR33452:SF1">
    <property type="entry name" value="INNER MEMBRANE PROTEIN YPHA-RELATED"/>
    <property type="match status" value="1"/>
</dbReference>
<evidence type="ECO:0000256" key="2">
    <source>
        <dbReference type="ARBA" id="ARBA00006679"/>
    </source>
</evidence>
<keyword evidence="9" id="KW-1185">Reference proteome</keyword>
<sequence>MVNKQDFGGFVLRITLGIIFLVHGIVKFQSGIDNIAGWFSSIGLPGFMAYGVALLEVIGGMALIIGIGTRLVSVLFALLMVGAIVKVKLAAGFLGNGETAGWEFDLALLAMAIYLSLSEQQPFSVDRWIKDRAVVDTNKSA</sequence>
<evidence type="ECO:0000313" key="8">
    <source>
        <dbReference type="EMBL" id="MBA2871943.1"/>
    </source>
</evidence>
<evidence type="ECO:0000256" key="3">
    <source>
        <dbReference type="ARBA" id="ARBA00022475"/>
    </source>
</evidence>
<evidence type="ECO:0000256" key="6">
    <source>
        <dbReference type="ARBA" id="ARBA00023136"/>
    </source>
</evidence>
<dbReference type="AlphaFoldDB" id="A0A7W0BVJ6"/>
<keyword evidence="5 7" id="KW-1133">Transmembrane helix</keyword>
<comment type="similarity">
    <text evidence="2">Belongs to the DoxX family.</text>
</comment>
<gene>
    <name evidence="8" type="ORF">HNQ85_002233</name>
</gene>
<dbReference type="EMBL" id="JACDUU010000005">
    <property type="protein sequence ID" value="MBA2871943.1"/>
    <property type="molecule type" value="Genomic_DNA"/>
</dbReference>
<keyword evidence="4 7" id="KW-0812">Transmembrane</keyword>
<dbReference type="Proteomes" id="UP000580891">
    <property type="component" value="Unassembled WGS sequence"/>
</dbReference>
<dbReference type="PANTHER" id="PTHR33452">
    <property type="entry name" value="OXIDOREDUCTASE CATD-RELATED"/>
    <property type="match status" value="1"/>
</dbReference>
<comment type="caution">
    <text evidence="8">The sequence shown here is derived from an EMBL/GenBank/DDBJ whole genome shotgun (WGS) entry which is preliminary data.</text>
</comment>
<evidence type="ECO:0000256" key="5">
    <source>
        <dbReference type="ARBA" id="ARBA00022989"/>
    </source>
</evidence>
<dbReference type="InterPro" id="IPR051907">
    <property type="entry name" value="DoxX-like_oxidoreductase"/>
</dbReference>
<dbReference type="InterPro" id="IPR032808">
    <property type="entry name" value="DoxX"/>
</dbReference>
<proteinExistence type="inferred from homology"/>
<feature type="transmembrane region" description="Helical" evidence="7">
    <location>
        <begin position="100"/>
        <end position="117"/>
    </location>
</feature>
<keyword evidence="6 7" id="KW-0472">Membrane</keyword>
<feature type="transmembrane region" description="Helical" evidence="7">
    <location>
        <begin position="7"/>
        <end position="26"/>
    </location>
</feature>
<evidence type="ECO:0000256" key="7">
    <source>
        <dbReference type="SAM" id="Phobius"/>
    </source>
</evidence>
<dbReference type="RefSeq" id="WP_181537749.1">
    <property type="nucleotide sequence ID" value="NZ_JACDUU010000005.1"/>
</dbReference>
<evidence type="ECO:0000256" key="4">
    <source>
        <dbReference type="ARBA" id="ARBA00022692"/>
    </source>
</evidence>
<protein>
    <submittedName>
        <fullName evidence="8">Putative membrane protein YphA (DoxX/SURF4 family)</fullName>
    </submittedName>
</protein>
<accession>A0A7W0BVJ6</accession>
<name>A0A7W0BVJ6_9BACL</name>
<evidence type="ECO:0000313" key="9">
    <source>
        <dbReference type="Proteomes" id="UP000580891"/>
    </source>
</evidence>
<dbReference type="GO" id="GO:0005886">
    <property type="term" value="C:plasma membrane"/>
    <property type="evidence" value="ECO:0007669"/>
    <property type="project" value="UniProtKB-SubCell"/>
</dbReference>
<dbReference type="Pfam" id="PF07681">
    <property type="entry name" value="DoxX"/>
    <property type="match status" value="1"/>
</dbReference>
<feature type="transmembrane region" description="Helical" evidence="7">
    <location>
        <begin position="74"/>
        <end position="94"/>
    </location>
</feature>
<comment type="subcellular location">
    <subcellularLocation>
        <location evidence="1">Cell membrane</location>
        <topology evidence="1">Multi-pass membrane protein</topology>
    </subcellularLocation>
</comment>
<organism evidence="8 9">
    <name type="scientific">[Anoxybacillus] calidus</name>
    <dbReference type="NCBI Taxonomy" id="575178"/>
    <lineage>
        <taxon>Bacteria</taxon>
        <taxon>Bacillati</taxon>
        <taxon>Bacillota</taxon>
        <taxon>Bacilli</taxon>
        <taxon>Bacillales</taxon>
        <taxon>Anoxybacillaceae</taxon>
        <taxon>Paranoxybacillus</taxon>
    </lineage>
</organism>
<reference evidence="8 9" key="1">
    <citation type="submission" date="2020-07" db="EMBL/GenBank/DDBJ databases">
        <title>Genomic Encyclopedia of Type Strains, Phase IV (KMG-IV): sequencing the most valuable type-strain genomes for metagenomic binning, comparative biology and taxonomic classification.</title>
        <authorList>
            <person name="Goeker M."/>
        </authorList>
    </citation>
    <scope>NUCLEOTIDE SEQUENCE [LARGE SCALE GENOMIC DNA]</scope>
    <source>
        <strain evidence="8 9">DSM 25220</strain>
    </source>
</reference>
<evidence type="ECO:0000256" key="1">
    <source>
        <dbReference type="ARBA" id="ARBA00004651"/>
    </source>
</evidence>
<keyword evidence="3" id="KW-1003">Cell membrane</keyword>
<feature type="transmembrane region" description="Helical" evidence="7">
    <location>
        <begin position="46"/>
        <end position="67"/>
    </location>
</feature>